<proteinExistence type="predicted"/>
<evidence type="ECO:0000313" key="1">
    <source>
        <dbReference type="EMBL" id="KAF8369329.1"/>
    </source>
</evidence>
<name>A0A835CXD6_TETSI</name>
<organism evidence="1 2">
    <name type="scientific">Tetracentron sinense</name>
    <name type="common">Spur-leaf</name>
    <dbReference type="NCBI Taxonomy" id="13715"/>
    <lineage>
        <taxon>Eukaryota</taxon>
        <taxon>Viridiplantae</taxon>
        <taxon>Streptophyta</taxon>
        <taxon>Embryophyta</taxon>
        <taxon>Tracheophyta</taxon>
        <taxon>Spermatophyta</taxon>
        <taxon>Magnoliopsida</taxon>
        <taxon>Trochodendrales</taxon>
        <taxon>Trochodendraceae</taxon>
        <taxon>Tetracentron</taxon>
    </lineage>
</organism>
<comment type="caution">
    <text evidence="1">The sequence shown here is derived from an EMBL/GenBank/DDBJ whole genome shotgun (WGS) entry which is preliminary data.</text>
</comment>
<gene>
    <name evidence="1" type="ORF">HHK36_032668</name>
</gene>
<reference evidence="1 2" key="1">
    <citation type="submission" date="2020-04" db="EMBL/GenBank/DDBJ databases">
        <title>Plant Genome Project.</title>
        <authorList>
            <person name="Zhang R.-G."/>
        </authorList>
    </citation>
    <scope>NUCLEOTIDE SEQUENCE [LARGE SCALE GENOMIC DNA]</scope>
    <source>
        <strain evidence="1">YNK0</strain>
        <tissue evidence="1">Leaf</tissue>
    </source>
</reference>
<dbReference type="OMA" id="FMIYNTR"/>
<sequence length="110" mass="11964">MASIVNDADDIRSKGVAWVGNSSISGIESSSGTLLDSEIPKQGDKGSILHGVPDFAEVYTFIGSVFDPDTKGHVQKLKQMDPINFETVSILLLFSSFMIYNTRKSHLVSQ</sequence>
<dbReference type="Proteomes" id="UP000655225">
    <property type="component" value="Unassembled WGS sequence"/>
</dbReference>
<keyword evidence="2" id="KW-1185">Reference proteome</keyword>
<dbReference type="OrthoDB" id="118550at2759"/>
<dbReference type="Pfam" id="PF24904">
    <property type="entry name" value="RVE6"/>
    <property type="match status" value="1"/>
</dbReference>
<evidence type="ECO:0000313" key="2">
    <source>
        <dbReference type="Proteomes" id="UP000655225"/>
    </source>
</evidence>
<dbReference type="AlphaFoldDB" id="A0A835CXD6"/>
<dbReference type="EMBL" id="JABCRI010000837">
    <property type="protein sequence ID" value="KAF8369329.1"/>
    <property type="molecule type" value="Genomic_DNA"/>
</dbReference>
<accession>A0A835CXD6</accession>
<protein>
    <submittedName>
        <fullName evidence="1">Uncharacterized protein</fullName>
    </submittedName>
</protein>